<dbReference type="RefSeq" id="WP_101623777.1">
    <property type="nucleotide sequence ID" value="NZ_FXZC01000002.1"/>
</dbReference>
<dbReference type="GeneID" id="99772840"/>
<evidence type="ECO:0000256" key="1">
    <source>
        <dbReference type="ARBA" id="ARBA00022670"/>
    </source>
</evidence>
<dbReference type="InterPro" id="IPR002933">
    <property type="entry name" value="Peptidase_M20"/>
</dbReference>
<proteinExistence type="predicted"/>
<dbReference type="Proteomes" id="UP000234333">
    <property type="component" value="Unassembled WGS sequence"/>
</dbReference>
<dbReference type="InterPro" id="IPR051458">
    <property type="entry name" value="Cyt/Met_Dipeptidase"/>
</dbReference>
<evidence type="ECO:0000313" key="6">
    <source>
        <dbReference type="Proteomes" id="UP000234333"/>
    </source>
</evidence>
<dbReference type="PANTHER" id="PTHR43270">
    <property type="entry name" value="BETA-ALA-HIS DIPEPTIDASE"/>
    <property type="match status" value="1"/>
</dbReference>
<reference evidence="5 6" key="1">
    <citation type="submission" date="2017-03" db="EMBL/GenBank/DDBJ databases">
        <authorList>
            <person name="Afonso C.L."/>
            <person name="Miller P.J."/>
            <person name="Scott M.A."/>
            <person name="Spackman E."/>
            <person name="Goraichik I."/>
            <person name="Dimitrov K.M."/>
            <person name="Suarez D.L."/>
            <person name="Swayne D.E."/>
        </authorList>
    </citation>
    <scope>NUCLEOTIDE SEQUENCE [LARGE SCALE GENOMIC DNA]</scope>
    <source>
        <strain evidence="5 6">CIP 102111</strain>
    </source>
</reference>
<keyword evidence="1" id="KW-0645">Protease</keyword>
<name>A0A2H1IDJ7_9MICO</name>
<protein>
    <submittedName>
        <fullName evidence="5">Acetylornithine deacetylase/Succinyl-diaminopimelate desuccinylase</fullName>
    </submittedName>
</protein>
<dbReference type="Gene3D" id="3.30.70.360">
    <property type="match status" value="1"/>
</dbReference>
<accession>A0A2H1IDJ7</accession>
<dbReference type="PANTHER" id="PTHR43270:SF12">
    <property type="entry name" value="SUCCINYL-DIAMINOPIMELATE DESUCCINYLASE"/>
    <property type="match status" value="1"/>
</dbReference>
<feature type="domain" description="Peptidase M20 dimerisation" evidence="4">
    <location>
        <begin position="206"/>
        <end position="352"/>
    </location>
</feature>
<dbReference type="Pfam" id="PF07687">
    <property type="entry name" value="M20_dimer"/>
    <property type="match status" value="1"/>
</dbReference>
<dbReference type="InterPro" id="IPR011650">
    <property type="entry name" value="Peptidase_M20_dimer"/>
</dbReference>
<dbReference type="GO" id="GO:0006508">
    <property type="term" value="P:proteolysis"/>
    <property type="evidence" value="ECO:0007669"/>
    <property type="project" value="UniProtKB-KW"/>
</dbReference>
<dbReference type="GO" id="GO:0046872">
    <property type="term" value="F:metal ion binding"/>
    <property type="evidence" value="ECO:0007669"/>
    <property type="project" value="UniProtKB-KW"/>
</dbReference>
<evidence type="ECO:0000259" key="4">
    <source>
        <dbReference type="Pfam" id="PF07687"/>
    </source>
</evidence>
<keyword evidence="3" id="KW-0378">Hydrolase</keyword>
<dbReference type="Pfam" id="PF01546">
    <property type="entry name" value="Peptidase_M20"/>
    <property type="match status" value="1"/>
</dbReference>
<organism evidence="5 6">
    <name type="scientific">Brevibacterium casei CIP 102111</name>
    <dbReference type="NCBI Taxonomy" id="1255625"/>
    <lineage>
        <taxon>Bacteria</taxon>
        <taxon>Bacillati</taxon>
        <taxon>Actinomycetota</taxon>
        <taxon>Actinomycetes</taxon>
        <taxon>Micrococcales</taxon>
        <taxon>Brevibacteriaceae</taxon>
        <taxon>Brevibacterium</taxon>
    </lineage>
</organism>
<dbReference type="GO" id="GO:0008233">
    <property type="term" value="F:peptidase activity"/>
    <property type="evidence" value="ECO:0007669"/>
    <property type="project" value="UniProtKB-KW"/>
</dbReference>
<dbReference type="NCBIfam" id="NF005914">
    <property type="entry name" value="PRK07907.1"/>
    <property type="match status" value="1"/>
</dbReference>
<dbReference type="EMBL" id="FXZC01000002">
    <property type="protein sequence ID" value="SMX73291.1"/>
    <property type="molecule type" value="Genomic_DNA"/>
</dbReference>
<evidence type="ECO:0000256" key="2">
    <source>
        <dbReference type="ARBA" id="ARBA00022723"/>
    </source>
</evidence>
<dbReference type="SUPFAM" id="SSF53187">
    <property type="entry name" value="Zn-dependent exopeptidases"/>
    <property type="match status" value="1"/>
</dbReference>
<gene>
    <name evidence="5" type="ORF">BC102111_01148</name>
</gene>
<dbReference type="Gene3D" id="3.40.630.10">
    <property type="entry name" value="Zn peptidases"/>
    <property type="match status" value="1"/>
</dbReference>
<sequence>MSDSTSAPDAAHLHARVDEIFDDVLDQLSDLVAIPSVAWPSFDPSQVTASAEAVAGLARDLGLSVEILTADTEDGGQGYPAVVASAPAPAGAPTVLLYAHHDVQPPGRAEAWETEPFVATRKGDRLYGRGAADDKAGIMVHLTALRLLSDRLGVGVRLFIEGEEEAGSPSFRNFLDRYRDKLAADVIVVADSGNWAAGVPALTTSLRGMCAVEFEVATLDHAVHSGMYGGVVPDAMLAMTKVLSSLHDDNGSVAVAGLASTSETDIDYEESTVREDSGVLPGTDLIGTGTLASRLWAQPSITVIGLDIPDVDVSSNTLQPSLRAKLSIRLAPGDTPENAVAAVTRHLEENLPFGTSLKIGATEGGSPWQADLSDPVVQVARDALTEAWGREAATMGLGGSIPFIADLLEVFPQASILVTGVEDPDARAHSANESLYLPDFKAAIVAEALLLDALGRRDAEGSATGGTEPAEA</sequence>
<evidence type="ECO:0000256" key="3">
    <source>
        <dbReference type="ARBA" id="ARBA00022801"/>
    </source>
</evidence>
<keyword evidence="2" id="KW-0479">Metal-binding</keyword>
<dbReference type="AlphaFoldDB" id="A0A2H1IDJ7"/>
<evidence type="ECO:0000313" key="5">
    <source>
        <dbReference type="EMBL" id="SMX73291.1"/>
    </source>
</evidence>